<organism evidence="1 2">
    <name type="scientific">Rhodobacter capsulatus</name>
    <name type="common">Rhodopseudomonas capsulata</name>
    <dbReference type="NCBI Taxonomy" id="1061"/>
    <lineage>
        <taxon>Bacteria</taxon>
        <taxon>Pseudomonadati</taxon>
        <taxon>Pseudomonadota</taxon>
        <taxon>Alphaproteobacteria</taxon>
        <taxon>Rhodobacterales</taxon>
        <taxon>Rhodobacter group</taxon>
        <taxon>Rhodobacter</taxon>
    </lineage>
</organism>
<dbReference type="RefSeq" id="WP_136909884.1">
    <property type="nucleotide sequence ID" value="NZ_SWJZ01000156.1"/>
</dbReference>
<evidence type="ECO:0000313" key="2">
    <source>
        <dbReference type="Proteomes" id="UP000310597"/>
    </source>
</evidence>
<comment type="caution">
    <text evidence="1">The sequence shown here is derived from an EMBL/GenBank/DDBJ whole genome shotgun (WGS) entry which is preliminary data.</text>
</comment>
<dbReference type="AlphaFoldDB" id="A0A4V5PNI6"/>
<reference evidence="1 2" key="1">
    <citation type="submission" date="2019-04" db="EMBL/GenBank/DDBJ databases">
        <title>Draft Whole-Genome sequence of the purple photosynthetic bacterium Rhodobacter capsulatus SP108 with an indigenous class A beta-lactamase.</title>
        <authorList>
            <person name="Robertson S."/>
            <person name="Meyer T.E."/>
            <person name="Kyndt J.A."/>
        </authorList>
    </citation>
    <scope>NUCLEOTIDE SEQUENCE [LARGE SCALE GENOMIC DNA]</scope>
    <source>
        <strain evidence="1 2">SP108</strain>
    </source>
</reference>
<gene>
    <name evidence="1" type="ORF">FBT96_20315</name>
</gene>
<accession>A0A4V5PNI6</accession>
<dbReference type="Proteomes" id="UP000310597">
    <property type="component" value="Unassembled WGS sequence"/>
</dbReference>
<sequence length="179" mass="18931">MLAVALALAVVLATAGLALSGLGPLVHPPRVVIAETQLESDDPALATLAEGMALHLAADLSHFPTFQVVLAPQTLPALLNRASYRIESRIGGQMSRARLMLVLIRKADGAVVLSQERQVDLTRDNGGTAVAAMLGPLTAQIVGPRGALEADGRARLTEIEAMWLGRPPEEFLCLLRFQG</sequence>
<protein>
    <submittedName>
        <fullName evidence="1">Uncharacterized protein</fullName>
    </submittedName>
</protein>
<evidence type="ECO:0000313" key="1">
    <source>
        <dbReference type="EMBL" id="TKD12533.1"/>
    </source>
</evidence>
<proteinExistence type="predicted"/>
<name>A0A4V5PNI6_RHOCA</name>
<dbReference type="EMBL" id="SWJZ01000156">
    <property type="protein sequence ID" value="TKD12533.1"/>
    <property type="molecule type" value="Genomic_DNA"/>
</dbReference>